<dbReference type="Gene3D" id="1.20.1530.20">
    <property type="match status" value="1"/>
</dbReference>
<evidence type="ECO:0000313" key="10">
    <source>
        <dbReference type="EMBL" id="AAR98563.1"/>
    </source>
</evidence>
<feature type="transmembrane region" description="Helical" evidence="8">
    <location>
        <begin position="56"/>
        <end position="77"/>
    </location>
</feature>
<feature type="region of interest" description="Disordered" evidence="7">
    <location>
        <begin position="477"/>
        <end position="504"/>
    </location>
</feature>
<dbReference type="InterPro" id="IPR006153">
    <property type="entry name" value="Cation/H_exchanger_TM"/>
</dbReference>
<evidence type="ECO:0000256" key="5">
    <source>
        <dbReference type="ARBA" id="ARBA00023065"/>
    </source>
</evidence>
<evidence type="ECO:0000256" key="7">
    <source>
        <dbReference type="SAM" id="MobiDB-lite"/>
    </source>
</evidence>
<name>Q6QVS8_MICEC</name>
<evidence type="ECO:0000313" key="11">
    <source>
        <dbReference type="EMBL" id="ARV75723.1"/>
    </source>
</evidence>
<feature type="transmembrane region" description="Helical" evidence="8">
    <location>
        <begin position="222"/>
        <end position="248"/>
    </location>
</feature>
<sequence length="504" mass="52630">MLPGGTSNRPRGRSRVPPPAGVAMVHARRAPARVPTGTRTDSSRTQMDSVHSDLKVAIVVADIAIVLIVGSLLIMLFRRLKQPPVIGEITAGIVLGPSLLGLLPGDVTGFLFPVELRAHLSMISQVGLLLFMFLVGWEFNGQLLKRRSGAVATVSLSAIGLAFTLGIGAAALLYDRHDVVDGEKISFGYFAAFLGIAMSITAFPVLARLLTETGLARTRVGALSLAAAALDDVMAWTLLAFIVVIFGAGGDGTSTLVTVLGLFLLYVALMVFAVRPLLRRLVARLVRGGTASPFLVPLIAAGAFLSAYATSWIGVHAVFGAFAFGLVMPREPRALLAESLHMPLESATRLLLPIFFIVTGLNVNIGALGWTGLGELAIIMVAAIVGKLVAASLAARASGMNWQESYAVGLLMNTRGLTELVILNIGLSLGVLDGEMFTMMVLMALLTTAMAVPLLPRGLPRAPGGLFDIPSVTVPSGAAARRTPAQGDATDAATTGQEVPSGKS</sequence>
<feature type="transmembrane region" description="Helical" evidence="8">
    <location>
        <begin position="350"/>
        <end position="370"/>
    </location>
</feature>
<feature type="transmembrane region" description="Helical" evidence="8">
    <location>
        <begin position="376"/>
        <end position="395"/>
    </location>
</feature>
<reference evidence="10" key="2">
    <citation type="submission" date="2004-01" db="EMBL/GenBank/DDBJ databases">
        <title>Gentamycin Antibiotics.</title>
        <authorList>
            <person name="Unwin J."/>
            <person name="Standage S."/>
            <person name="Wellington E."/>
        </authorList>
    </citation>
    <scope>NUCLEOTIDE SEQUENCE</scope>
    <source>
        <strain evidence="10">ATCC 15835</strain>
    </source>
</reference>
<keyword evidence="4 8" id="KW-1133">Transmembrane helix</keyword>
<feature type="transmembrane region" description="Helical" evidence="8">
    <location>
        <begin position="285"/>
        <end position="305"/>
    </location>
</feature>
<reference evidence="11" key="4">
    <citation type="submission" date="2017-04" db="EMBL/GenBank/DDBJ databases">
        <title>Gentamycin biosyntheti gene cluster in ATCC15835.</title>
        <authorList>
            <person name="Guo J."/>
            <person name="Huang C."/>
            <person name="Li S."/>
            <person name="Huang F."/>
            <person name="Moison E."/>
            <person name="Reva A."/>
            <person name="Xiong B."/>
            <person name="Duan X."/>
            <person name="Zhang Y."/>
            <person name="Jian X."/>
            <person name="Ma Y."/>
            <person name="Peng H."/>
            <person name="Zhou X."/>
            <person name="Shi Y."/>
            <person name="Dong Y."/>
            <person name="Deng Z."/>
            <person name="Leeper F."/>
            <person name="Leadlay P.F."/>
            <person name="Sun Y."/>
        </authorList>
    </citation>
    <scope>NUCLEOTIDE SEQUENCE</scope>
    <source>
        <strain evidence="11">ATCC 15835</strain>
    </source>
</reference>
<keyword evidence="6 8" id="KW-0472">Membrane</keyword>
<feature type="domain" description="Cation/H+ exchanger transmembrane" evidence="9">
    <location>
        <begin position="69"/>
        <end position="450"/>
    </location>
</feature>
<keyword evidence="2" id="KW-0813">Transport</keyword>
<dbReference type="GO" id="GO:0015297">
    <property type="term" value="F:antiporter activity"/>
    <property type="evidence" value="ECO:0007669"/>
    <property type="project" value="InterPro"/>
</dbReference>
<feature type="transmembrane region" description="Helical" evidence="8">
    <location>
        <begin position="311"/>
        <end position="329"/>
    </location>
</feature>
<dbReference type="PANTHER" id="PTHR32468:SF0">
    <property type="entry name" value="K(+)_H(+) ANTIPORTER 1"/>
    <property type="match status" value="1"/>
</dbReference>
<evidence type="ECO:0000256" key="3">
    <source>
        <dbReference type="ARBA" id="ARBA00022692"/>
    </source>
</evidence>
<feature type="region of interest" description="Disordered" evidence="7">
    <location>
        <begin position="1"/>
        <end position="21"/>
    </location>
</feature>
<dbReference type="GO" id="GO:1902600">
    <property type="term" value="P:proton transmembrane transport"/>
    <property type="evidence" value="ECO:0007669"/>
    <property type="project" value="InterPro"/>
</dbReference>
<dbReference type="EMBL" id="AY524043">
    <property type="protein sequence ID" value="AAR98563.1"/>
    <property type="molecule type" value="Genomic_DNA"/>
</dbReference>
<dbReference type="GO" id="GO:0016020">
    <property type="term" value="C:membrane"/>
    <property type="evidence" value="ECO:0007669"/>
    <property type="project" value="UniProtKB-SubCell"/>
</dbReference>
<dbReference type="PANTHER" id="PTHR32468">
    <property type="entry name" value="CATION/H + ANTIPORTER"/>
    <property type="match status" value="1"/>
</dbReference>
<feature type="transmembrane region" description="Helical" evidence="8">
    <location>
        <begin position="254"/>
        <end position="273"/>
    </location>
</feature>
<keyword evidence="3 8" id="KW-0812">Transmembrane</keyword>
<reference evidence="12" key="3">
    <citation type="submission" date="2004-02" db="EMBL/GenBank/DDBJ databases">
        <title>Cloning and sequencing of the gentamicin biosynthetic gene cluster from Micromonospora echinospora DSM 43036.</title>
        <authorList>
            <person name="Aboshanab K.M.A."/>
            <person name="Schmidt-Beissner H."/>
            <person name="Wehmeier U.F."/>
            <person name="Welzel K."/>
            <person name="Vente A."/>
            <person name="Piepersberg W."/>
        </authorList>
    </citation>
    <scope>NUCLEOTIDE SEQUENCE</scope>
    <source>
        <strain evidence="12">DSM 43036</strain>
    </source>
</reference>
<dbReference type="Pfam" id="PF00999">
    <property type="entry name" value="Na_H_Exchanger"/>
    <property type="match status" value="1"/>
</dbReference>
<dbReference type="AlphaFoldDB" id="Q6QVS8"/>
<evidence type="ECO:0000256" key="6">
    <source>
        <dbReference type="ARBA" id="ARBA00023136"/>
    </source>
</evidence>
<gene>
    <name evidence="12" type="primary">genY</name>
</gene>
<dbReference type="InterPro" id="IPR038770">
    <property type="entry name" value="Na+/solute_symporter_sf"/>
</dbReference>
<feature type="transmembrane region" description="Helical" evidence="8">
    <location>
        <begin position="186"/>
        <end position="210"/>
    </location>
</feature>
<evidence type="ECO:0000313" key="12">
    <source>
        <dbReference type="EMBL" id="CAF31446.1"/>
    </source>
</evidence>
<protein>
    <submittedName>
        <fullName evidence="10">GntQ</fullName>
    </submittedName>
    <submittedName>
        <fullName evidence="12">Putative kation antiporter</fullName>
    </submittedName>
    <submittedName>
        <fullName evidence="11">Putative membrane antiporter</fullName>
    </submittedName>
</protein>
<evidence type="ECO:0000256" key="8">
    <source>
        <dbReference type="SAM" id="Phobius"/>
    </source>
</evidence>
<feature type="transmembrane region" description="Helical" evidence="8">
    <location>
        <begin position="89"/>
        <end position="112"/>
    </location>
</feature>
<reference evidence="10" key="1">
    <citation type="submission" date="2004-01" db="EMBL/GenBank/DDBJ databases">
        <title>Gene cluster in Micromonospora echinospora ATCC 15835 for the biosynthesis of the gentamicin C complex.</title>
        <authorList>
            <person name="Unwin J."/>
            <person name="Standage S."/>
            <person name="Alexander D."/>
            <person name="Hosted T.Jr."/>
            <person name="Horan A.C."/>
            <person name="Wellington E.M.H."/>
        </authorList>
    </citation>
    <scope>NUCLEOTIDE SEQUENCE</scope>
    <source>
        <strain evidence="10">ATCC 15835</strain>
    </source>
</reference>
<dbReference type="EMBL" id="KY971520">
    <property type="protein sequence ID" value="ARV75723.1"/>
    <property type="molecule type" value="Genomic_DNA"/>
</dbReference>
<feature type="transmembrane region" description="Helical" evidence="8">
    <location>
        <begin position="149"/>
        <end position="174"/>
    </location>
</feature>
<accession>Q6QVS8</accession>
<comment type="subcellular location">
    <subcellularLocation>
        <location evidence="1">Membrane</location>
        <topology evidence="1">Multi-pass membrane protein</topology>
    </subcellularLocation>
</comment>
<keyword evidence="5" id="KW-0406">Ion transport</keyword>
<evidence type="ECO:0000259" key="9">
    <source>
        <dbReference type="Pfam" id="PF00999"/>
    </source>
</evidence>
<organism evidence="10">
    <name type="scientific">Micromonospora echinospora</name>
    <name type="common">Micromonospora purpurea</name>
    <dbReference type="NCBI Taxonomy" id="1877"/>
    <lineage>
        <taxon>Bacteria</taxon>
        <taxon>Bacillati</taxon>
        <taxon>Actinomycetota</taxon>
        <taxon>Actinomycetes</taxon>
        <taxon>Micromonosporales</taxon>
        <taxon>Micromonosporaceae</taxon>
        <taxon>Micromonospora</taxon>
    </lineage>
</organism>
<evidence type="ECO:0000256" key="4">
    <source>
        <dbReference type="ARBA" id="ARBA00022989"/>
    </source>
</evidence>
<dbReference type="EMBL" id="AJ628149">
    <property type="protein sequence ID" value="CAF31446.1"/>
    <property type="molecule type" value="Genomic_DNA"/>
</dbReference>
<evidence type="ECO:0000256" key="2">
    <source>
        <dbReference type="ARBA" id="ARBA00022448"/>
    </source>
</evidence>
<feature type="transmembrane region" description="Helical" evidence="8">
    <location>
        <begin position="118"/>
        <end position="137"/>
    </location>
</feature>
<feature type="compositionally biased region" description="Low complexity" evidence="7">
    <location>
        <begin position="483"/>
        <end position="497"/>
    </location>
</feature>
<evidence type="ECO:0000256" key="1">
    <source>
        <dbReference type="ARBA" id="ARBA00004141"/>
    </source>
</evidence>
<proteinExistence type="predicted"/>
<dbReference type="InterPro" id="IPR050794">
    <property type="entry name" value="CPA2_transporter"/>
</dbReference>